<dbReference type="STRING" id="1801750.A3B85_01190"/>
<gene>
    <name evidence="2" type="ORF">A3B85_01190</name>
</gene>
<dbReference type="Proteomes" id="UP000178374">
    <property type="component" value="Unassembled WGS sequence"/>
</dbReference>
<evidence type="ECO:0000256" key="1">
    <source>
        <dbReference type="SAM" id="Phobius"/>
    </source>
</evidence>
<dbReference type="EMBL" id="MFUA01000022">
    <property type="protein sequence ID" value="OGI76662.1"/>
    <property type="molecule type" value="Genomic_DNA"/>
</dbReference>
<evidence type="ECO:0000313" key="2">
    <source>
        <dbReference type="EMBL" id="OGI76662.1"/>
    </source>
</evidence>
<evidence type="ECO:0000313" key="3">
    <source>
        <dbReference type="Proteomes" id="UP000178374"/>
    </source>
</evidence>
<organism evidence="2 3">
    <name type="scientific">Candidatus Nomurabacteria bacterium RIFCSPHIGHO2_02_FULL_37_13</name>
    <dbReference type="NCBI Taxonomy" id="1801750"/>
    <lineage>
        <taxon>Bacteria</taxon>
        <taxon>Candidatus Nomuraibacteriota</taxon>
    </lineage>
</organism>
<accession>A0A1F6W4C7</accession>
<keyword evidence="1" id="KW-0472">Membrane</keyword>
<dbReference type="AlphaFoldDB" id="A0A1F6W4C7"/>
<name>A0A1F6W4C7_9BACT</name>
<feature type="transmembrane region" description="Helical" evidence="1">
    <location>
        <begin position="57"/>
        <end position="75"/>
    </location>
</feature>
<proteinExistence type="predicted"/>
<comment type="caution">
    <text evidence="2">The sequence shown here is derived from an EMBL/GenBank/DDBJ whole genome shotgun (WGS) entry which is preliminary data.</text>
</comment>
<keyword evidence="1" id="KW-0812">Transmembrane</keyword>
<reference evidence="2 3" key="1">
    <citation type="journal article" date="2016" name="Nat. Commun.">
        <title>Thousands of microbial genomes shed light on interconnected biogeochemical processes in an aquifer system.</title>
        <authorList>
            <person name="Anantharaman K."/>
            <person name="Brown C.T."/>
            <person name="Hug L.A."/>
            <person name="Sharon I."/>
            <person name="Castelle C.J."/>
            <person name="Probst A.J."/>
            <person name="Thomas B.C."/>
            <person name="Singh A."/>
            <person name="Wilkins M.J."/>
            <person name="Karaoz U."/>
            <person name="Brodie E.L."/>
            <person name="Williams K.H."/>
            <person name="Hubbard S.S."/>
            <person name="Banfield J.F."/>
        </authorList>
    </citation>
    <scope>NUCLEOTIDE SEQUENCE [LARGE SCALE GENOMIC DNA]</scope>
</reference>
<keyword evidence="1" id="KW-1133">Transmembrane helix</keyword>
<protein>
    <submittedName>
        <fullName evidence="2">Uncharacterized protein</fullName>
    </submittedName>
</protein>
<sequence length="95" mass="10797">MDQNNKASDVKFDTDTETDTNSWKAVKYYRETATPKIVGWVTKYSGGVIKDERQAEYFLLAFAVIAFLISAYLFFGGTKKTTPIPINIDQSQFIQ</sequence>